<protein>
    <submittedName>
        <fullName evidence="2">Uncharacterized protein</fullName>
    </submittedName>
</protein>
<dbReference type="Proteomes" id="UP000620382">
    <property type="component" value="Unassembled WGS sequence"/>
</dbReference>
<dbReference type="RefSeq" id="WP_153871885.1">
    <property type="nucleotide sequence ID" value="NZ_JAEKCT010000005.1"/>
</dbReference>
<dbReference type="AlphaFoldDB" id="A0A5P1DEE5"/>
<keyword evidence="4" id="KW-1185">Reference proteome</keyword>
<dbReference type="Proteomes" id="UP000408764">
    <property type="component" value="Unassembled WGS sequence"/>
</dbReference>
<dbReference type="OrthoDB" id="6461088at2"/>
<dbReference type="SUPFAM" id="SSF50985">
    <property type="entry name" value="RCC1/BLIP-II"/>
    <property type="match status" value="1"/>
</dbReference>
<name>A0A5P1DEE5_9PSED</name>
<proteinExistence type="predicted"/>
<dbReference type="EMBL" id="JAENSR010000001">
    <property type="protein sequence ID" value="MBK3457732.1"/>
    <property type="molecule type" value="Genomic_DNA"/>
</dbReference>
<gene>
    <name evidence="2" type="ORF">FRT59_18235</name>
    <name evidence="1" type="ORF">JJD71_01470</name>
</gene>
<evidence type="ECO:0000313" key="2">
    <source>
        <dbReference type="EMBL" id="MRJ38894.1"/>
    </source>
</evidence>
<evidence type="ECO:0000313" key="3">
    <source>
        <dbReference type="Proteomes" id="UP000408764"/>
    </source>
</evidence>
<evidence type="ECO:0000313" key="1">
    <source>
        <dbReference type="EMBL" id="MBK3457732.1"/>
    </source>
</evidence>
<evidence type="ECO:0000313" key="4">
    <source>
        <dbReference type="Proteomes" id="UP000620382"/>
    </source>
</evidence>
<comment type="caution">
    <text evidence="2">The sequence shown here is derived from an EMBL/GenBank/DDBJ whole genome shotgun (WGS) entry which is preliminary data.</text>
</comment>
<dbReference type="InterPro" id="IPR009091">
    <property type="entry name" value="RCC1/BLIP-II"/>
</dbReference>
<reference evidence="2 3" key="1">
    <citation type="submission" date="2019-08" db="EMBL/GenBank/DDBJ databases">
        <title>Pseudomonas haemolytica sp. nov. isolated from raw milk and skim milk concentrate.</title>
        <authorList>
            <person name="Hofmann K."/>
            <person name="Huptas C."/>
            <person name="Doll E."/>
            <person name="Scherer S."/>
            <person name="Wenning M."/>
        </authorList>
    </citation>
    <scope>NUCLEOTIDE SEQUENCE [LARGE SCALE GENOMIC DNA]</scope>
    <source>
        <strain evidence="2 3">DSM 108987</strain>
    </source>
</reference>
<accession>A0A5P1DEE5</accession>
<reference evidence="1 4" key="2">
    <citation type="submission" date="2021-01" db="EMBL/GenBank/DDBJ databases">
        <title>Antibiotic resistance and phylogeny of Pseudomonas spp. isolated over three decades from chicken meat in the Norwegian food chain.</title>
        <authorList>
            <person name="Moen B."/>
        </authorList>
    </citation>
    <scope>NUCLEOTIDE SEQUENCE [LARGE SCALE GENOMIC DNA]</scope>
    <source>
        <strain evidence="1 4">MF6766</strain>
    </source>
</reference>
<organism evidence="2 3">
    <name type="scientific">Pseudomonas haemolytica</name>
    <dbReference type="NCBI Taxonomy" id="2600065"/>
    <lineage>
        <taxon>Bacteria</taxon>
        <taxon>Pseudomonadati</taxon>
        <taxon>Pseudomonadota</taxon>
        <taxon>Gammaproteobacteria</taxon>
        <taxon>Pseudomonadales</taxon>
        <taxon>Pseudomonadaceae</taxon>
        <taxon>Pseudomonas</taxon>
    </lineage>
</organism>
<dbReference type="EMBL" id="VOIW01000005">
    <property type="protein sequence ID" value="MRJ38894.1"/>
    <property type="molecule type" value="Genomic_DNA"/>
</dbReference>
<sequence length="267" mass="27652">MNDAARALSARGNIVMCAGAAYAFTMVNTGGESASWGALGYGGKTSTSEKGTAATEDDVDAGVVFEASGAKEQIRAAFKQLRVAEHYERDAESPGGDCSIQSTGKLRSSLTHLVTSVGNIELVANDMSFFMVVREGGYTADLINWGHASFGGLIPSATRQVLMASQITGVYCTNGAYATISVQGGVKGAVNAFGGTLAQHDAGHIPEAIQPALSANVSEIYSIKRMPPVTPIANSQAAFSARLQNGNYAVWGSANISVSEVFDPAKS</sequence>